<comment type="pathway">
    <text evidence="1 9">Cofactor biosynthesis; thiamine diphosphate biosynthesis; thiamine phosphate from 4-amino-2-methyl-5-diphosphomethylpyrimidine and 4-methyl-5-(2-phosphoethyl)-thiazole: step 1/1.</text>
</comment>
<comment type="cofactor">
    <cofactor evidence="9">
        <name>Mg(2+)</name>
        <dbReference type="ChEBI" id="CHEBI:18420"/>
    </cofactor>
    <text evidence="9">Binds 1 Mg(2+) ion per subunit.</text>
</comment>
<keyword evidence="4 9" id="KW-0460">Magnesium</keyword>
<dbReference type="GO" id="GO:0009228">
    <property type="term" value="P:thiamine biosynthetic process"/>
    <property type="evidence" value="ECO:0007669"/>
    <property type="project" value="UniProtKB-KW"/>
</dbReference>
<dbReference type="GO" id="GO:0009229">
    <property type="term" value="P:thiamine diphosphate biosynthetic process"/>
    <property type="evidence" value="ECO:0007669"/>
    <property type="project" value="UniProtKB-UniRule"/>
</dbReference>
<dbReference type="PANTHER" id="PTHR20857:SF15">
    <property type="entry name" value="THIAMINE-PHOSPHATE SYNTHASE"/>
    <property type="match status" value="1"/>
</dbReference>
<proteinExistence type="inferred from homology"/>
<accession>A0A8G2F439</accession>
<dbReference type="GO" id="GO:0005737">
    <property type="term" value="C:cytoplasm"/>
    <property type="evidence" value="ECO:0007669"/>
    <property type="project" value="TreeGrafter"/>
</dbReference>
<dbReference type="PANTHER" id="PTHR20857">
    <property type="entry name" value="THIAMINE-PHOSPHATE PYROPHOSPHORYLASE"/>
    <property type="match status" value="1"/>
</dbReference>
<dbReference type="AlphaFoldDB" id="A0A8G2F439"/>
<evidence type="ECO:0000256" key="7">
    <source>
        <dbReference type="ARBA" id="ARBA00047851"/>
    </source>
</evidence>
<dbReference type="InterPro" id="IPR034291">
    <property type="entry name" value="TMP_synthase"/>
</dbReference>
<keyword evidence="5 9" id="KW-0784">Thiamine biosynthesis</keyword>
<feature type="binding site" evidence="9">
    <location>
        <begin position="141"/>
        <end position="143"/>
    </location>
    <ligand>
        <name>2-[(2R,5Z)-2-carboxy-4-methylthiazol-5(2H)-ylidene]ethyl phosphate</name>
        <dbReference type="ChEBI" id="CHEBI:62899"/>
    </ligand>
</feature>
<feature type="binding site" evidence="9">
    <location>
        <position position="71"/>
    </location>
    <ligand>
        <name>4-amino-2-methyl-5-(diphosphooxymethyl)pyrimidine</name>
        <dbReference type="ChEBI" id="CHEBI:57841"/>
    </ligand>
</feature>
<comment type="catalytic activity">
    <reaction evidence="7 9">
        <text>2-(2-carboxy-4-methylthiazol-5-yl)ethyl phosphate + 4-amino-2-methyl-5-(diphosphooxymethyl)pyrimidine + 2 H(+) = thiamine phosphate + CO2 + diphosphate</text>
        <dbReference type="Rhea" id="RHEA:47848"/>
        <dbReference type="ChEBI" id="CHEBI:15378"/>
        <dbReference type="ChEBI" id="CHEBI:16526"/>
        <dbReference type="ChEBI" id="CHEBI:33019"/>
        <dbReference type="ChEBI" id="CHEBI:37575"/>
        <dbReference type="ChEBI" id="CHEBI:57841"/>
        <dbReference type="ChEBI" id="CHEBI:62890"/>
        <dbReference type="EC" id="2.5.1.3"/>
    </reaction>
</comment>
<dbReference type="GO" id="GO:0004789">
    <property type="term" value="F:thiamine-phosphate diphosphorylase activity"/>
    <property type="evidence" value="ECO:0007669"/>
    <property type="project" value="UniProtKB-UniRule"/>
</dbReference>
<protein>
    <recommendedName>
        <fullName evidence="9">Thiamine-phosphate synthase</fullName>
        <shortName evidence="9">TP synthase</shortName>
        <shortName evidence="9">TPS</shortName>
        <ecNumber evidence="9">2.5.1.3</ecNumber>
    </recommendedName>
    <alternativeName>
        <fullName evidence="9">Thiamine-phosphate pyrophosphorylase</fullName>
        <shortName evidence="9">TMP pyrophosphorylase</shortName>
        <shortName evidence="9">TMP-PPase</shortName>
    </alternativeName>
</protein>
<dbReference type="Gene3D" id="3.20.20.70">
    <property type="entry name" value="Aldolase class I"/>
    <property type="match status" value="1"/>
</dbReference>
<feature type="domain" description="Thiamine phosphate synthase/TenI" evidence="10">
    <location>
        <begin position="13"/>
        <end position="200"/>
    </location>
</feature>
<keyword evidence="12" id="KW-1185">Reference proteome</keyword>
<dbReference type="Proteomes" id="UP000236725">
    <property type="component" value="Unassembled WGS sequence"/>
</dbReference>
<dbReference type="Pfam" id="PF02581">
    <property type="entry name" value="TMP-TENI"/>
    <property type="match status" value="1"/>
</dbReference>
<dbReference type="HAMAP" id="MF_00097">
    <property type="entry name" value="TMP_synthase"/>
    <property type="match status" value="1"/>
</dbReference>
<evidence type="ECO:0000256" key="1">
    <source>
        <dbReference type="ARBA" id="ARBA00005165"/>
    </source>
</evidence>
<gene>
    <name evidence="9" type="primary">thiE</name>
    <name evidence="11" type="ORF">SAMN05444001_102180</name>
</gene>
<feature type="binding site" evidence="9">
    <location>
        <position position="115"/>
    </location>
    <ligand>
        <name>4-amino-2-methyl-5-(diphosphooxymethyl)pyrimidine</name>
        <dbReference type="ChEBI" id="CHEBI:57841"/>
    </ligand>
</feature>
<evidence type="ECO:0000256" key="5">
    <source>
        <dbReference type="ARBA" id="ARBA00022977"/>
    </source>
</evidence>
<evidence type="ECO:0000256" key="6">
    <source>
        <dbReference type="ARBA" id="ARBA00047334"/>
    </source>
</evidence>
<evidence type="ECO:0000259" key="10">
    <source>
        <dbReference type="Pfam" id="PF02581"/>
    </source>
</evidence>
<comment type="caution">
    <text evidence="9">Lacks conserved residue(s) required for the propagation of feature annotation.</text>
</comment>
<feature type="binding site" evidence="9">
    <location>
        <position position="72"/>
    </location>
    <ligand>
        <name>Mg(2+)</name>
        <dbReference type="ChEBI" id="CHEBI:18420"/>
    </ligand>
</feature>
<comment type="function">
    <text evidence="9">Condenses 4-methyl-5-(beta-hydroxyethyl)thiazole monophosphate (THZ-P) and 2-methyl-4-amino-5-hydroxymethyl pyrimidine pyrophosphate (HMP-PP) to form thiamine monophosphate (TMP).</text>
</comment>
<feature type="binding site" evidence="9">
    <location>
        <position position="177"/>
    </location>
    <ligand>
        <name>2-[(2R,5Z)-2-carboxy-4-methylthiazol-5(2H)-ylidene]ethyl phosphate</name>
        <dbReference type="ChEBI" id="CHEBI:62899"/>
    </ligand>
</feature>
<evidence type="ECO:0000256" key="4">
    <source>
        <dbReference type="ARBA" id="ARBA00022842"/>
    </source>
</evidence>
<evidence type="ECO:0000313" key="11">
    <source>
        <dbReference type="EMBL" id="SEF54487.1"/>
    </source>
</evidence>
<comment type="caution">
    <text evidence="11">The sequence shown here is derived from an EMBL/GenBank/DDBJ whole genome shotgun (WGS) entry which is preliminary data.</text>
</comment>
<dbReference type="InterPro" id="IPR022998">
    <property type="entry name" value="ThiamineP_synth_TenI"/>
</dbReference>
<sequence length="225" mass="25107">MSGYSLIKNTNRLMLITNCSGKYTELDQAKMFYEGGGTWLQLRMKDKFDIEIARAISQLKISDPEYIFCMNDNLEMAMESHARAIHLGKQDMPLSEARQILDSCHWSLISHIGATANTLEDILHADKEGASYIGLGPYRYTETKKKLSPILGLEGYRKIINECRESGCMIPIVAVGGIRLEDVGPLFDAGVDGIAVSGSIVNAPDPIESTRKFLSEIKKYCEDKY</sequence>
<comment type="similarity">
    <text evidence="9">Belongs to the thiamine-phosphate synthase family.</text>
</comment>
<dbReference type="InterPro" id="IPR036206">
    <property type="entry name" value="ThiamineP_synth_sf"/>
</dbReference>
<evidence type="ECO:0000256" key="8">
    <source>
        <dbReference type="ARBA" id="ARBA00047883"/>
    </source>
</evidence>
<evidence type="ECO:0000256" key="3">
    <source>
        <dbReference type="ARBA" id="ARBA00022723"/>
    </source>
</evidence>
<name>A0A8G2F439_9BACT</name>
<feature type="binding site" evidence="9">
    <location>
        <position position="144"/>
    </location>
    <ligand>
        <name>4-amino-2-methyl-5-(diphosphooxymethyl)pyrimidine</name>
        <dbReference type="ChEBI" id="CHEBI:57841"/>
    </ligand>
</feature>
<dbReference type="InterPro" id="IPR013785">
    <property type="entry name" value="Aldolase_TIM"/>
</dbReference>
<evidence type="ECO:0000256" key="9">
    <source>
        <dbReference type="HAMAP-Rule" id="MF_00097"/>
    </source>
</evidence>
<dbReference type="EC" id="2.5.1.3" evidence="9"/>
<feature type="binding site" evidence="9">
    <location>
        <begin position="41"/>
        <end position="45"/>
    </location>
    <ligand>
        <name>4-amino-2-methyl-5-(diphosphooxymethyl)pyrimidine</name>
        <dbReference type="ChEBI" id="CHEBI:57841"/>
    </ligand>
</feature>
<dbReference type="CDD" id="cd00564">
    <property type="entry name" value="TMP_TenI"/>
    <property type="match status" value="1"/>
</dbReference>
<evidence type="ECO:0000256" key="2">
    <source>
        <dbReference type="ARBA" id="ARBA00022679"/>
    </source>
</evidence>
<feature type="binding site" evidence="9">
    <location>
        <position position="91"/>
    </location>
    <ligand>
        <name>Mg(2+)</name>
        <dbReference type="ChEBI" id="CHEBI:18420"/>
    </ligand>
</feature>
<dbReference type="UniPathway" id="UPA00060">
    <property type="reaction ID" value="UER00141"/>
</dbReference>
<dbReference type="GO" id="GO:0000287">
    <property type="term" value="F:magnesium ion binding"/>
    <property type="evidence" value="ECO:0007669"/>
    <property type="project" value="UniProtKB-UniRule"/>
</dbReference>
<dbReference type="RefSeq" id="WP_103982457.1">
    <property type="nucleotide sequence ID" value="NZ_FNVS01000002.1"/>
</dbReference>
<reference evidence="11 12" key="1">
    <citation type="submission" date="2016-10" db="EMBL/GenBank/DDBJ databases">
        <authorList>
            <person name="Varghese N."/>
            <person name="Submissions S."/>
        </authorList>
    </citation>
    <scope>NUCLEOTIDE SEQUENCE [LARGE SCALE GENOMIC DNA]</scope>
    <source>
        <strain evidence="11 12">DSM 29073</strain>
    </source>
</reference>
<dbReference type="SUPFAM" id="SSF51391">
    <property type="entry name" value="Thiamin phosphate synthase"/>
    <property type="match status" value="1"/>
</dbReference>
<organism evidence="11 12">
    <name type="scientific">Parabacteroides chinchillae</name>
    <dbReference type="NCBI Taxonomy" id="871327"/>
    <lineage>
        <taxon>Bacteria</taxon>
        <taxon>Pseudomonadati</taxon>
        <taxon>Bacteroidota</taxon>
        <taxon>Bacteroidia</taxon>
        <taxon>Bacteroidales</taxon>
        <taxon>Tannerellaceae</taxon>
        <taxon>Parabacteroides</taxon>
    </lineage>
</organism>
<evidence type="ECO:0000313" key="12">
    <source>
        <dbReference type="Proteomes" id="UP000236725"/>
    </source>
</evidence>
<comment type="catalytic activity">
    <reaction evidence="8 9">
        <text>2-[(2R,5Z)-2-carboxy-4-methylthiazol-5(2H)-ylidene]ethyl phosphate + 4-amino-2-methyl-5-(diphosphooxymethyl)pyrimidine + 2 H(+) = thiamine phosphate + CO2 + diphosphate</text>
        <dbReference type="Rhea" id="RHEA:47844"/>
        <dbReference type="ChEBI" id="CHEBI:15378"/>
        <dbReference type="ChEBI" id="CHEBI:16526"/>
        <dbReference type="ChEBI" id="CHEBI:33019"/>
        <dbReference type="ChEBI" id="CHEBI:37575"/>
        <dbReference type="ChEBI" id="CHEBI:57841"/>
        <dbReference type="ChEBI" id="CHEBI:62899"/>
        <dbReference type="EC" id="2.5.1.3"/>
    </reaction>
</comment>
<comment type="catalytic activity">
    <reaction evidence="6 9">
        <text>4-methyl-5-(2-phosphooxyethyl)-thiazole + 4-amino-2-methyl-5-(diphosphooxymethyl)pyrimidine + H(+) = thiamine phosphate + diphosphate</text>
        <dbReference type="Rhea" id="RHEA:22328"/>
        <dbReference type="ChEBI" id="CHEBI:15378"/>
        <dbReference type="ChEBI" id="CHEBI:33019"/>
        <dbReference type="ChEBI" id="CHEBI:37575"/>
        <dbReference type="ChEBI" id="CHEBI:57841"/>
        <dbReference type="ChEBI" id="CHEBI:58296"/>
        <dbReference type="EC" id="2.5.1.3"/>
    </reaction>
</comment>
<dbReference type="EMBL" id="FNVS01000002">
    <property type="protein sequence ID" value="SEF54487.1"/>
    <property type="molecule type" value="Genomic_DNA"/>
</dbReference>
<keyword evidence="3 9" id="KW-0479">Metal-binding</keyword>
<keyword evidence="2 9" id="KW-0808">Transferase</keyword>